<gene>
    <name evidence="2" type="ORF">BYL167_LOCUS39340</name>
</gene>
<organism evidence="2 3">
    <name type="scientific">Rotaria magnacalcarata</name>
    <dbReference type="NCBI Taxonomy" id="392030"/>
    <lineage>
        <taxon>Eukaryota</taxon>
        <taxon>Metazoa</taxon>
        <taxon>Spiralia</taxon>
        <taxon>Gnathifera</taxon>
        <taxon>Rotifera</taxon>
        <taxon>Eurotatoria</taxon>
        <taxon>Bdelloidea</taxon>
        <taxon>Philodinida</taxon>
        <taxon>Philodinidae</taxon>
        <taxon>Rotaria</taxon>
    </lineage>
</organism>
<protein>
    <submittedName>
        <fullName evidence="2">Uncharacterized protein</fullName>
    </submittedName>
</protein>
<feature type="non-terminal residue" evidence="2">
    <location>
        <position position="35"/>
    </location>
</feature>
<evidence type="ECO:0000313" key="3">
    <source>
        <dbReference type="Proteomes" id="UP000681967"/>
    </source>
</evidence>
<accession>A0A8S2YT54</accession>
<dbReference type="AlphaFoldDB" id="A0A8S2YT54"/>
<dbReference type="Proteomes" id="UP000681967">
    <property type="component" value="Unassembled WGS sequence"/>
</dbReference>
<sequence>MPELPSGSITTATTEISTVPTGFHDTPPRSILKQK</sequence>
<comment type="caution">
    <text evidence="2">The sequence shown here is derived from an EMBL/GenBank/DDBJ whole genome shotgun (WGS) entry which is preliminary data.</text>
</comment>
<evidence type="ECO:0000313" key="2">
    <source>
        <dbReference type="EMBL" id="CAF4581912.1"/>
    </source>
</evidence>
<dbReference type="EMBL" id="CAJOBH010094349">
    <property type="protein sequence ID" value="CAF4581912.1"/>
    <property type="molecule type" value="Genomic_DNA"/>
</dbReference>
<feature type="region of interest" description="Disordered" evidence="1">
    <location>
        <begin position="1"/>
        <end position="35"/>
    </location>
</feature>
<proteinExistence type="predicted"/>
<feature type="compositionally biased region" description="Polar residues" evidence="1">
    <location>
        <begin position="7"/>
        <end position="20"/>
    </location>
</feature>
<name>A0A8S2YT54_9BILA</name>
<evidence type="ECO:0000256" key="1">
    <source>
        <dbReference type="SAM" id="MobiDB-lite"/>
    </source>
</evidence>
<reference evidence="2" key="1">
    <citation type="submission" date="2021-02" db="EMBL/GenBank/DDBJ databases">
        <authorList>
            <person name="Nowell W R."/>
        </authorList>
    </citation>
    <scope>NUCLEOTIDE SEQUENCE</scope>
</reference>